<gene>
    <name evidence="2" type="ORF">HAV22_10100</name>
</gene>
<keyword evidence="3" id="KW-1185">Reference proteome</keyword>
<organism evidence="2 3">
    <name type="scientific">Telluria antibiotica</name>
    <dbReference type="NCBI Taxonomy" id="2717319"/>
    <lineage>
        <taxon>Bacteria</taxon>
        <taxon>Pseudomonadati</taxon>
        <taxon>Pseudomonadota</taxon>
        <taxon>Betaproteobacteria</taxon>
        <taxon>Burkholderiales</taxon>
        <taxon>Oxalobacteraceae</taxon>
        <taxon>Telluria group</taxon>
        <taxon>Telluria</taxon>
    </lineage>
</organism>
<accession>A0ABX0PD32</accession>
<reference evidence="2 3" key="1">
    <citation type="submission" date="2020-03" db="EMBL/GenBank/DDBJ databases">
        <title>Genome sequence of strain Massilia sp. TW-1.</title>
        <authorList>
            <person name="Chaudhary D.K."/>
        </authorList>
    </citation>
    <scope>NUCLEOTIDE SEQUENCE [LARGE SCALE GENOMIC DNA]</scope>
    <source>
        <strain evidence="2 3">TW-1</strain>
    </source>
</reference>
<proteinExistence type="predicted"/>
<sequence length="179" mass="18747">MSLESASRTAALHDVVYAKTAKGRSEVASRGMGLNGRQRTVLILLDGHKPCGALAPLMPAGQVADIVGQLLVLDLIEPRAADGGIPAPQPQTAPATPPGEHDAHVAQVKRYMVQTAQAHLGLLAAEVVARIERTNDADQLRAVVGYWHMALQDAKDGRATAGAHLEHVRAALRDAGVAA</sequence>
<evidence type="ECO:0000313" key="3">
    <source>
        <dbReference type="Proteomes" id="UP000716322"/>
    </source>
</evidence>
<dbReference type="Proteomes" id="UP000716322">
    <property type="component" value="Unassembled WGS sequence"/>
</dbReference>
<feature type="region of interest" description="Disordered" evidence="1">
    <location>
        <begin position="82"/>
        <end position="102"/>
    </location>
</feature>
<evidence type="ECO:0000256" key="1">
    <source>
        <dbReference type="SAM" id="MobiDB-lite"/>
    </source>
</evidence>
<protein>
    <submittedName>
        <fullName evidence="2">Uncharacterized protein</fullName>
    </submittedName>
</protein>
<comment type="caution">
    <text evidence="2">The sequence shown here is derived from an EMBL/GenBank/DDBJ whole genome shotgun (WGS) entry which is preliminary data.</text>
</comment>
<dbReference type="RefSeq" id="WP_166858963.1">
    <property type="nucleotide sequence ID" value="NZ_JAAQOM010000005.1"/>
</dbReference>
<dbReference type="EMBL" id="JAAQOM010000005">
    <property type="protein sequence ID" value="NIA53995.1"/>
    <property type="molecule type" value="Genomic_DNA"/>
</dbReference>
<name>A0ABX0PD32_9BURK</name>
<evidence type="ECO:0000313" key="2">
    <source>
        <dbReference type="EMBL" id="NIA53995.1"/>
    </source>
</evidence>
<feature type="compositionally biased region" description="Pro residues" evidence="1">
    <location>
        <begin position="87"/>
        <end position="97"/>
    </location>
</feature>